<feature type="region of interest" description="Disordered" evidence="1">
    <location>
        <begin position="72"/>
        <end position="176"/>
    </location>
</feature>
<feature type="compositionally biased region" description="Low complexity" evidence="1">
    <location>
        <begin position="88"/>
        <end position="102"/>
    </location>
</feature>
<reference evidence="2 3" key="1">
    <citation type="submission" date="2016-10" db="EMBL/GenBank/DDBJ databases">
        <authorList>
            <person name="de Groot N.N."/>
        </authorList>
    </citation>
    <scope>NUCLEOTIDE SEQUENCE [LARGE SCALE GENOMIC DNA]</scope>
    <source>
        <strain evidence="2 3">CGMCC 4.5727</strain>
    </source>
</reference>
<accession>A0A1G8X8E8</accession>
<evidence type="ECO:0000256" key="1">
    <source>
        <dbReference type="SAM" id="MobiDB-lite"/>
    </source>
</evidence>
<dbReference type="Proteomes" id="UP000199155">
    <property type="component" value="Unassembled WGS sequence"/>
</dbReference>
<evidence type="ECO:0000313" key="3">
    <source>
        <dbReference type="Proteomes" id="UP000199155"/>
    </source>
</evidence>
<dbReference type="EMBL" id="FNFF01000003">
    <property type="protein sequence ID" value="SDJ86684.1"/>
    <property type="molecule type" value="Genomic_DNA"/>
</dbReference>
<proteinExistence type="predicted"/>
<organism evidence="2 3">
    <name type="scientific">Streptomyces indicus</name>
    <dbReference type="NCBI Taxonomy" id="417292"/>
    <lineage>
        <taxon>Bacteria</taxon>
        <taxon>Bacillati</taxon>
        <taxon>Actinomycetota</taxon>
        <taxon>Actinomycetes</taxon>
        <taxon>Kitasatosporales</taxon>
        <taxon>Streptomycetaceae</taxon>
        <taxon>Streptomyces</taxon>
    </lineage>
</organism>
<gene>
    <name evidence="2" type="ORF">SAMN05421806_10356</name>
</gene>
<dbReference type="AlphaFoldDB" id="A0A1G8X8E8"/>
<dbReference type="STRING" id="417292.SAMN05421806_10356"/>
<name>A0A1G8X8E8_9ACTN</name>
<sequence>MTPLHEAIGRRRRTLYVPSAGESVQQNADRGGVRASDPPIYRELLRHWAGKGKTLPGHRDPEWARLTAPIVRPGEFGSGEPFGTAELFGAADPFGPAAGTGARPPRQYTPGPGQFGESRESRGQFGESRESRGQYGEPRESRGQFDEPRESHDPYSEPRESRGQFSETRDPRGDGR</sequence>
<feature type="compositionally biased region" description="Basic and acidic residues" evidence="1">
    <location>
        <begin position="117"/>
        <end position="176"/>
    </location>
</feature>
<protein>
    <submittedName>
        <fullName evidence="2">Uncharacterized protein</fullName>
    </submittedName>
</protein>
<keyword evidence="3" id="KW-1185">Reference proteome</keyword>
<evidence type="ECO:0000313" key="2">
    <source>
        <dbReference type="EMBL" id="SDJ86684.1"/>
    </source>
</evidence>